<protein>
    <submittedName>
        <fullName evidence="6">Transcriptional regulator GcvA</fullName>
    </submittedName>
</protein>
<dbReference type="InterPro" id="IPR058163">
    <property type="entry name" value="LysR-type_TF_proteobact-type"/>
</dbReference>
<feature type="domain" description="HTH lysR-type" evidence="5">
    <location>
        <begin position="9"/>
        <end position="66"/>
    </location>
</feature>
<dbReference type="SUPFAM" id="SSF53850">
    <property type="entry name" value="Periplasmic binding protein-like II"/>
    <property type="match status" value="1"/>
</dbReference>
<evidence type="ECO:0000256" key="4">
    <source>
        <dbReference type="ARBA" id="ARBA00023163"/>
    </source>
</evidence>
<dbReference type="Gene3D" id="3.40.190.10">
    <property type="entry name" value="Periplasmic binding protein-like II"/>
    <property type="match status" value="2"/>
</dbReference>
<reference evidence="7" key="1">
    <citation type="journal article" date="2019" name="Int. J. Syst. Evol. Microbiol.">
        <title>The Global Catalogue of Microorganisms (GCM) 10K type strain sequencing project: providing services to taxonomists for standard genome sequencing and annotation.</title>
        <authorList>
            <consortium name="The Broad Institute Genomics Platform"/>
            <consortium name="The Broad Institute Genome Sequencing Center for Infectious Disease"/>
            <person name="Wu L."/>
            <person name="Ma J."/>
        </authorList>
    </citation>
    <scope>NUCLEOTIDE SEQUENCE [LARGE SCALE GENOMIC DNA]</scope>
    <source>
        <strain evidence="7">NBRC 111756</strain>
    </source>
</reference>
<evidence type="ECO:0000256" key="2">
    <source>
        <dbReference type="ARBA" id="ARBA00023015"/>
    </source>
</evidence>
<keyword evidence="7" id="KW-1185">Reference proteome</keyword>
<organism evidence="6 7">
    <name type="scientific">Marinobacterium aestuariivivens</name>
    <dbReference type="NCBI Taxonomy" id="1698799"/>
    <lineage>
        <taxon>Bacteria</taxon>
        <taxon>Pseudomonadati</taxon>
        <taxon>Pseudomonadota</taxon>
        <taxon>Gammaproteobacteria</taxon>
        <taxon>Oceanospirillales</taxon>
        <taxon>Oceanospirillaceae</taxon>
        <taxon>Marinobacterium</taxon>
    </lineage>
</organism>
<sequence length="307" mass="34950">MYPLKPQLPPMSSLIAFEAAARHLSFTRAAEELHLTQAAISRQIRQLEENLGLALFTRSHRAVRLTAEGRKFQHTVATALELLATAAGDLRHAKPHSPLSIAADLSIAAFWLMPRLPRFREAHPGIDIRVIASDDNTDRLEDGVDIAIQYGDEGGWPRYRRDYLLDEEVFPVCSPAYLARFPWLKEPADLLQTTLLHHEDEHWDWMDWRNWLASQGIRLTGQRQDLQINNYPLLIQAAIAGQGVALGWRHLLDDLLASGLLVRPIAASLRTRRGYYLITPDTDRLSPNAQRFCDWVKIECRNTLQSE</sequence>
<accession>A0ABW2A6B8</accession>
<dbReference type="Proteomes" id="UP001596422">
    <property type="component" value="Unassembled WGS sequence"/>
</dbReference>
<dbReference type="InterPro" id="IPR000847">
    <property type="entry name" value="LysR_HTH_N"/>
</dbReference>
<dbReference type="PROSITE" id="PS50931">
    <property type="entry name" value="HTH_LYSR"/>
    <property type="match status" value="1"/>
</dbReference>
<evidence type="ECO:0000256" key="3">
    <source>
        <dbReference type="ARBA" id="ARBA00023125"/>
    </source>
</evidence>
<dbReference type="CDD" id="cd08432">
    <property type="entry name" value="PBP2_GcdR_TrpI_HvrB_AmpR_like"/>
    <property type="match status" value="1"/>
</dbReference>
<evidence type="ECO:0000256" key="1">
    <source>
        <dbReference type="ARBA" id="ARBA00009437"/>
    </source>
</evidence>
<keyword evidence="3" id="KW-0238">DNA-binding</keyword>
<dbReference type="InterPro" id="IPR005119">
    <property type="entry name" value="LysR_subst-bd"/>
</dbReference>
<comment type="similarity">
    <text evidence="1">Belongs to the LysR transcriptional regulatory family.</text>
</comment>
<dbReference type="SUPFAM" id="SSF46785">
    <property type="entry name" value="Winged helix' DNA-binding domain"/>
    <property type="match status" value="1"/>
</dbReference>
<dbReference type="Pfam" id="PF00126">
    <property type="entry name" value="HTH_1"/>
    <property type="match status" value="1"/>
</dbReference>
<proteinExistence type="inferred from homology"/>
<dbReference type="NCBIfam" id="NF008352">
    <property type="entry name" value="PRK11139.1"/>
    <property type="match status" value="1"/>
</dbReference>
<gene>
    <name evidence="6" type="primary">gcvA</name>
    <name evidence="6" type="ORF">ACFQDL_25125</name>
</gene>
<evidence type="ECO:0000313" key="6">
    <source>
        <dbReference type="EMBL" id="MFC6673002.1"/>
    </source>
</evidence>
<dbReference type="Gene3D" id="1.10.10.10">
    <property type="entry name" value="Winged helix-like DNA-binding domain superfamily/Winged helix DNA-binding domain"/>
    <property type="match status" value="1"/>
</dbReference>
<keyword evidence="4" id="KW-0804">Transcription</keyword>
<dbReference type="PRINTS" id="PR00039">
    <property type="entry name" value="HTHLYSR"/>
</dbReference>
<dbReference type="PANTHER" id="PTHR30537:SF26">
    <property type="entry name" value="GLYCINE CLEAVAGE SYSTEM TRANSCRIPTIONAL ACTIVATOR"/>
    <property type="match status" value="1"/>
</dbReference>
<name>A0ABW2A6B8_9GAMM</name>
<dbReference type="InterPro" id="IPR036390">
    <property type="entry name" value="WH_DNA-bd_sf"/>
</dbReference>
<dbReference type="InterPro" id="IPR036388">
    <property type="entry name" value="WH-like_DNA-bd_sf"/>
</dbReference>
<dbReference type="EMBL" id="JBHSWE010000001">
    <property type="protein sequence ID" value="MFC6673002.1"/>
    <property type="molecule type" value="Genomic_DNA"/>
</dbReference>
<keyword evidence="2" id="KW-0805">Transcription regulation</keyword>
<comment type="caution">
    <text evidence="6">The sequence shown here is derived from an EMBL/GenBank/DDBJ whole genome shotgun (WGS) entry which is preliminary data.</text>
</comment>
<evidence type="ECO:0000313" key="7">
    <source>
        <dbReference type="Proteomes" id="UP001596422"/>
    </source>
</evidence>
<dbReference type="RefSeq" id="WP_379911404.1">
    <property type="nucleotide sequence ID" value="NZ_JBHSWE010000001.1"/>
</dbReference>
<dbReference type="Pfam" id="PF03466">
    <property type="entry name" value="LysR_substrate"/>
    <property type="match status" value="1"/>
</dbReference>
<dbReference type="PANTHER" id="PTHR30537">
    <property type="entry name" value="HTH-TYPE TRANSCRIPTIONAL REGULATOR"/>
    <property type="match status" value="1"/>
</dbReference>
<evidence type="ECO:0000259" key="5">
    <source>
        <dbReference type="PROSITE" id="PS50931"/>
    </source>
</evidence>